<keyword evidence="4" id="KW-1185">Reference proteome</keyword>
<keyword evidence="1" id="KW-1133">Transmembrane helix</keyword>
<comment type="caution">
    <text evidence="3">The sequence shown here is derived from an EMBL/GenBank/DDBJ whole genome shotgun (WGS) entry which is preliminary data.</text>
</comment>
<dbReference type="Pfam" id="PF04116">
    <property type="entry name" value="FA_hydroxylase"/>
    <property type="match status" value="1"/>
</dbReference>
<gene>
    <name evidence="3" type="ORF">LX70_01907</name>
</gene>
<reference evidence="3 4" key="1">
    <citation type="submission" date="2018-02" db="EMBL/GenBank/DDBJ databases">
        <title>Genomic Encyclopedia of Archaeal and Bacterial Type Strains, Phase II (KMG-II): from individual species to whole genera.</title>
        <authorList>
            <person name="Goeker M."/>
        </authorList>
    </citation>
    <scope>NUCLEOTIDE SEQUENCE [LARGE SCALE GENOMIC DNA]</scope>
    <source>
        <strain evidence="3 4">DSM 18921</strain>
    </source>
</reference>
<keyword evidence="1" id="KW-0812">Transmembrane</keyword>
<organism evidence="3 4">
    <name type="scientific">Albidovulum denitrificans</name>
    <dbReference type="NCBI Taxonomy" id="404881"/>
    <lineage>
        <taxon>Bacteria</taxon>
        <taxon>Pseudomonadati</taxon>
        <taxon>Pseudomonadota</taxon>
        <taxon>Alphaproteobacteria</taxon>
        <taxon>Rhodobacterales</taxon>
        <taxon>Paracoccaceae</taxon>
        <taxon>Albidovulum</taxon>
    </lineage>
</organism>
<evidence type="ECO:0000259" key="2">
    <source>
        <dbReference type="Pfam" id="PF04116"/>
    </source>
</evidence>
<dbReference type="RefSeq" id="WP_105514438.1">
    <property type="nucleotide sequence ID" value="NZ_PVEP01000003.1"/>
</dbReference>
<accession>A0A2S8S8B3</accession>
<name>A0A2S8S8B3_9RHOB</name>
<dbReference type="InterPro" id="IPR006694">
    <property type="entry name" value="Fatty_acid_hydroxylase"/>
</dbReference>
<dbReference type="GO" id="GO:0005506">
    <property type="term" value="F:iron ion binding"/>
    <property type="evidence" value="ECO:0007669"/>
    <property type="project" value="InterPro"/>
</dbReference>
<keyword evidence="1" id="KW-0472">Membrane</keyword>
<evidence type="ECO:0000256" key="1">
    <source>
        <dbReference type="SAM" id="Phobius"/>
    </source>
</evidence>
<evidence type="ECO:0000313" key="4">
    <source>
        <dbReference type="Proteomes" id="UP000238338"/>
    </source>
</evidence>
<dbReference type="EMBL" id="PVEP01000003">
    <property type="protein sequence ID" value="PQV57050.1"/>
    <property type="molecule type" value="Genomic_DNA"/>
</dbReference>
<feature type="transmembrane region" description="Helical" evidence="1">
    <location>
        <begin position="117"/>
        <end position="141"/>
    </location>
</feature>
<evidence type="ECO:0000313" key="3">
    <source>
        <dbReference type="EMBL" id="PQV57050.1"/>
    </source>
</evidence>
<dbReference type="GO" id="GO:0008610">
    <property type="term" value="P:lipid biosynthetic process"/>
    <property type="evidence" value="ECO:0007669"/>
    <property type="project" value="InterPro"/>
</dbReference>
<feature type="transmembrane region" description="Helical" evidence="1">
    <location>
        <begin position="88"/>
        <end position="111"/>
    </location>
</feature>
<dbReference type="AlphaFoldDB" id="A0A2S8S8B3"/>
<feature type="domain" description="Fatty acid hydroxylase" evidence="2">
    <location>
        <begin position="40"/>
        <end position="189"/>
    </location>
</feature>
<protein>
    <submittedName>
        <fullName evidence="3">Fatty acid hydroxylase family protein</fullName>
    </submittedName>
</protein>
<proteinExistence type="predicted"/>
<dbReference type="Proteomes" id="UP000238338">
    <property type="component" value="Unassembled WGS sequence"/>
</dbReference>
<dbReference type="GO" id="GO:0016491">
    <property type="term" value="F:oxidoreductase activity"/>
    <property type="evidence" value="ECO:0007669"/>
    <property type="project" value="InterPro"/>
</dbReference>
<feature type="transmembrane region" description="Helical" evidence="1">
    <location>
        <begin position="12"/>
        <end position="29"/>
    </location>
</feature>
<sequence>MERLRLMFRHGPIVGIALVVVAGALVVALDGRGWLWALALLGVPAQMLNEYNLHRFIFHLPPPRRQWQFDLLYRAHYGHHDFPTNTDLFFVPGFVVLPVLLMNTTLIWAMLTLFGASWAIPGTAAIVAVGGGLTFLAYEWFHSTAHLPVRKTALERHVATLHNQHHFRDFSKWFHVTAGGEVIDRIMGTAIDREALKSQQRIAFIRTLGMRPDDPRLIAARHRFAARYRLSADDIARAARS</sequence>
<dbReference type="OrthoDB" id="5291370at2"/>